<dbReference type="EMBL" id="BARU01044688">
    <property type="protein sequence ID" value="GAH80259.1"/>
    <property type="molecule type" value="Genomic_DNA"/>
</dbReference>
<proteinExistence type="predicted"/>
<gene>
    <name evidence="1" type="ORF">S03H2_68066</name>
</gene>
<evidence type="ECO:0000313" key="1">
    <source>
        <dbReference type="EMBL" id="GAH80259.1"/>
    </source>
</evidence>
<sequence length="56" mass="6681">RPLTNQERLCHESLHFAKPHSDTNKMKDVDKWVIFLKKFNASNKKYEEPILICSNH</sequence>
<reference evidence="1" key="1">
    <citation type="journal article" date="2014" name="Front. Microbiol.">
        <title>High frequency of phylogenetically diverse reductive dehalogenase-homologous genes in deep subseafloor sedimentary metagenomes.</title>
        <authorList>
            <person name="Kawai M."/>
            <person name="Futagami T."/>
            <person name="Toyoda A."/>
            <person name="Takaki Y."/>
            <person name="Nishi S."/>
            <person name="Hori S."/>
            <person name="Arai W."/>
            <person name="Tsubouchi T."/>
            <person name="Morono Y."/>
            <person name="Uchiyama I."/>
            <person name="Ito T."/>
            <person name="Fujiyama A."/>
            <person name="Inagaki F."/>
            <person name="Takami H."/>
        </authorList>
    </citation>
    <scope>NUCLEOTIDE SEQUENCE</scope>
    <source>
        <strain evidence="1">Expedition CK06-06</strain>
    </source>
</reference>
<comment type="caution">
    <text evidence="1">The sequence shown here is derived from an EMBL/GenBank/DDBJ whole genome shotgun (WGS) entry which is preliminary data.</text>
</comment>
<dbReference type="AlphaFoldDB" id="X1JPQ3"/>
<protein>
    <submittedName>
        <fullName evidence="1">Uncharacterized protein</fullName>
    </submittedName>
</protein>
<name>X1JPQ3_9ZZZZ</name>
<organism evidence="1">
    <name type="scientific">marine sediment metagenome</name>
    <dbReference type="NCBI Taxonomy" id="412755"/>
    <lineage>
        <taxon>unclassified sequences</taxon>
        <taxon>metagenomes</taxon>
        <taxon>ecological metagenomes</taxon>
    </lineage>
</organism>
<accession>X1JPQ3</accession>
<feature type="non-terminal residue" evidence="1">
    <location>
        <position position="1"/>
    </location>
</feature>